<dbReference type="PATRIC" id="fig|649747.3.peg.3704"/>
<accession>U1WGY7</accession>
<comment type="caution">
    <text evidence="1">The sequence shown here is derived from an EMBL/GenBank/DDBJ whole genome shotgun (WGS) entry which is preliminary data.</text>
</comment>
<name>U1WGY7_ANEAE</name>
<evidence type="ECO:0000313" key="1">
    <source>
        <dbReference type="EMBL" id="ERI07819.1"/>
    </source>
</evidence>
<dbReference type="InterPro" id="IPR025355">
    <property type="entry name" value="DUF4259"/>
</dbReference>
<proteinExistence type="predicted"/>
<reference evidence="1 2" key="1">
    <citation type="submission" date="2013-08" db="EMBL/GenBank/DDBJ databases">
        <authorList>
            <person name="Weinstock G."/>
            <person name="Sodergren E."/>
            <person name="Wylie T."/>
            <person name="Fulton L."/>
            <person name="Fulton R."/>
            <person name="Fronick C."/>
            <person name="O'Laughlin M."/>
            <person name="Godfrey J."/>
            <person name="Miner T."/>
            <person name="Herter B."/>
            <person name="Appelbaum E."/>
            <person name="Cordes M."/>
            <person name="Lek S."/>
            <person name="Wollam A."/>
            <person name="Pepin K.H."/>
            <person name="Palsikar V.B."/>
            <person name="Mitreva M."/>
            <person name="Wilson R.K."/>
        </authorList>
    </citation>
    <scope>NUCLEOTIDE SEQUENCE [LARGE SCALE GENOMIC DNA]</scope>
    <source>
        <strain evidence="1 2">ATCC 12856</strain>
    </source>
</reference>
<organism evidence="1 2">
    <name type="scientific">Aneurinibacillus aneurinilyticus ATCC 12856</name>
    <dbReference type="NCBI Taxonomy" id="649747"/>
    <lineage>
        <taxon>Bacteria</taxon>
        <taxon>Bacillati</taxon>
        <taxon>Bacillota</taxon>
        <taxon>Bacilli</taxon>
        <taxon>Bacillales</taxon>
        <taxon>Paenibacillaceae</taxon>
        <taxon>Aneurinibacillus group</taxon>
        <taxon>Aneurinibacillus</taxon>
    </lineage>
</organism>
<dbReference type="Proteomes" id="UP000016511">
    <property type="component" value="Unassembled WGS sequence"/>
</dbReference>
<keyword evidence="2" id="KW-1185">Reference proteome</keyword>
<dbReference type="HOGENOM" id="CLU_1873993_0_0_9"/>
<dbReference type="AlphaFoldDB" id="U1WGY7"/>
<evidence type="ECO:0008006" key="3">
    <source>
        <dbReference type="Google" id="ProtNLM"/>
    </source>
</evidence>
<dbReference type="EMBL" id="AWSJ01000246">
    <property type="protein sequence ID" value="ERI07819.1"/>
    <property type="molecule type" value="Genomic_DNA"/>
</dbReference>
<dbReference type="Pfam" id="PF14078">
    <property type="entry name" value="DUF4259"/>
    <property type="match status" value="1"/>
</dbReference>
<sequence length="159" mass="18208">MEQIKNAEDVNRMGAWGTSVFENDSACDFILNVENSPTVITDELVRIREIVEEEDYLEVDEGSSVLAMAELVLNSFGVNPIHEIAKKIDFTLIKETVTLTFLNQLISLLELALDVDNHNRSELFELWEEADPKDFAEWKNISFDLLEGIKKIRDEQFAN</sequence>
<gene>
    <name evidence="1" type="ORF">HMPREF0083_04081</name>
</gene>
<dbReference type="STRING" id="649747.HMPREF0083_04081"/>
<evidence type="ECO:0000313" key="2">
    <source>
        <dbReference type="Proteomes" id="UP000016511"/>
    </source>
</evidence>
<protein>
    <recommendedName>
        <fullName evidence="3">DUF4259 domain-containing protein</fullName>
    </recommendedName>
</protein>